<protein>
    <recommendedName>
        <fullName evidence="6">AIG1-type G domain-containing protein</fullName>
    </recommendedName>
</protein>
<dbReference type="InterPro" id="IPR045058">
    <property type="entry name" value="GIMA/IAN/Toc"/>
</dbReference>
<evidence type="ECO:0000313" key="7">
    <source>
        <dbReference type="Ensembl" id="ENSMALP00000005980.1"/>
    </source>
</evidence>
<feature type="region of interest" description="Disordered" evidence="4">
    <location>
        <begin position="1"/>
        <end position="21"/>
    </location>
</feature>
<keyword evidence="8" id="KW-1185">Reference proteome</keyword>
<organism evidence="7 8">
    <name type="scientific">Monopterus albus</name>
    <name type="common">Swamp eel</name>
    <dbReference type="NCBI Taxonomy" id="43700"/>
    <lineage>
        <taxon>Eukaryota</taxon>
        <taxon>Metazoa</taxon>
        <taxon>Chordata</taxon>
        <taxon>Craniata</taxon>
        <taxon>Vertebrata</taxon>
        <taxon>Euteleostomi</taxon>
        <taxon>Actinopterygii</taxon>
        <taxon>Neopterygii</taxon>
        <taxon>Teleostei</taxon>
        <taxon>Neoteleostei</taxon>
        <taxon>Acanthomorphata</taxon>
        <taxon>Anabantaria</taxon>
        <taxon>Synbranchiformes</taxon>
        <taxon>Synbranchidae</taxon>
        <taxon>Monopterus</taxon>
    </lineage>
</organism>
<dbReference type="InterPro" id="IPR027417">
    <property type="entry name" value="P-loop_NTPase"/>
</dbReference>
<name>A0A3Q3Q757_MONAL</name>
<dbReference type="SUPFAM" id="SSF52540">
    <property type="entry name" value="P-loop containing nucleoside triphosphate hydrolases"/>
    <property type="match status" value="3"/>
</dbReference>
<evidence type="ECO:0000256" key="3">
    <source>
        <dbReference type="ARBA" id="ARBA00023134"/>
    </source>
</evidence>
<dbReference type="FunFam" id="3.40.50.300:FF:000366">
    <property type="entry name" value="GTPase, IMAP family member 2"/>
    <property type="match status" value="1"/>
</dbReference>
<dbReference type="AlphaFoldDB" id="A0A3Q3Q757"/>
<evidence type="ECO:0000256" key="1">
    <source>
        <dbReference type="ARBA" id="ARBA00008535"/>
    </source>
</evidence>
<feature type="region of interest" description="Disordered" evidence="4">
    <location>
        <begin position="737"/>
        <end position="760"/>
    </location>
</feature>
<evidence type="ECO:0000313" key="8">
    <source>
        <dbReference type="Proteomes" id="UP000261600"/>
    </source>
</evidence>
<feature type="transmembrane region" description="Helical" evidence="5">
    <location>
        <begin position="800"/>
        <end position="823"/>
    </location>
</feature>
<dbReference type="Gene3D" id="3.40.50.300">
    <property type="entry name" value="P-loop containing nucleotide triphosphate hydrolases"/>
    <property type="match status" value="3"/>
</dbReference>
<dbReference type="Ensembl" id="ENSMALT00000006112.1">
    <property type="protein sequence ID" value="ENSMALP00000005980.1"/>
    <property type="gene ID" value="ENSMALG00000004282.1"/>
</dbReference>
<dbReference type="Ensembl" id="ENSMALT00000006121.1">
    <property type="protein sequence ID" value="ENSMALP00000005989.1"/>
    <property type="gene ID" value="ENSMALG00000004282.1"/>
</dbReference>
<dbReference type="RefSeq" id="XP_020450900.1">
    <property type="nucleotide sequence ID" value="XM_020595244.1"/>
</dbReference>
<dbReference type="PANTHER" id="PTHR10903:SF170">
    <property type="entry name" value="GTPASE IMAP FAMILY MEMBER 7"/>
    <property type="match status" value="1"/>
</dbReference>
<evidence type="ECO:0000256" key="4">
    <source>
        <dbReference type="SAM" id="MobiDB-lite"/>
    </source>
</evidence>
<dbReference type="PANTHER" id="PTHR10903">
    <property type="entry name" value="GTPASE, IMAP FAMILY MEMBER-RELATED"/>
    <property type="match status" value="1"/>
</dbReference>
<dbReference type="RefSeq" id="XP_020450899.1">
    <property type="nucleotide sequence ID" value="XM_020595243.1"/>
</dbReference>
<dbReference type="STRING" id="43700.ENSMALP00000005989"/>
<accession>A0A3Q3Q757</accession>
<evidence type="ECO:0000256" key="5">
    <source>
        <dbReference type="SAM" id="Phobius"/>
    </source>
</evidence>
<reference evidence="7" key="1">
    <citation type="submission" date="2025-05" db="UniProtKB">
        <authorList>
            <consortium name="Ensembl"/>
        </authorList>
    </citation>
    <scope>IDENTIFICATION</scope>
</reference>
<dbReference type="GO" id="GO:0005525">
    <property type="term" value="F:GTP binding"/>
    <property type="evidence" value="ECO:0007669"/>
    <property type="project" value="UniProtKB-KW"/>
</dbReference>
<feature type="domain" description="AIG1-type G" evidence="6">
    <location>
        <begin position="221"/>
        <end position="411"/>
    </location>
</feature>
<evidence type="ECO:0000259" key="6">
    <source>
        <dbReference type="PROSITE" id="PS51720"/>
    </source>
</evidence>
<proteinExistence type="inferred from homology"/>
<dbReference type="PROSITE" id="PS51720">
    <property type="entry name" value="G_AIG1"/>
    <property type="match status" value="2"/>
</dbReference>
<comment type="similarity">
    <text evidence="1">Belongs to the TRAFAC class TrmE-Era-EngA-EngB-Septin-like GTPase superfamily. AIG1/Toc34/Toc159-like paraseptin GTPase family. IAN subfamily.</text>
</comment>
<keyword evidence="5" id="KW-0812">Transmembrane</keyword>
<keyword evidence="3" id="KW-0342">GTP-binding</keyword>
<dbReference type="GeneID" id="109957385"/>
<keyword evidence="5" id="KW-0472">Membrane</keyword>
<sequence>MAAAAEPEAGEDKPMRRSSSFQFIPPDMSELRVVLLGNSWSERSSVGNLILGETGFITEEEPVCCRRVSGRVGEKGIVLINTPDLLQPKFLGDLMKHVDDCMRLSDPGPHVFLLVLQPEDFTEQHKEKLCAVLQLFIDRSFDHSLVLLCPPREERSGENYRNHPPLKEMIRLCRYRHMKLEELERPELLTRLGQTAKENRGEHLSCGPFQDEDPGLAMRPKPALNLVVCGRRGAGKTSAAKTILGQTELHSVSNSPQCVKHQAEVCGRQVSLVELPALYGKPLEAVMEESLRCISLCGPEGVHAFILVLPVAPLTDEDKGELESIWDTFSSRVKDFTVILFTVESDPTAPAVVNFVRKSRDIQELSQSCGGRCVVLSIKDGHQVSELLHTVDTISAEGSRCFTQDMFTRAQIETVTKLTAELQNVTQGQMGASESREPLRMVLMGRTGCGKSSTANTILGEEHFKPRVAPKPPITSCETAAGETDGHPVVVVKTPDLFDMTLSEDEFQQEVTKCISTLAPGPHVILLLLQIGNFTPEEKDSVELIKKYFGKKSVDFTMIIFTRGDELHNRPFDSYLLDCPDFVKQLINECGGRFQVFNNKDETDRTQVHELMGKVDAMVKGIGSGCYRTEMLYATEELRQIQTERIMEEAKRKEESLRKMYEEDLRKQKIKISELTGEIEKERKLREKQLKDKDNCFNKEREERKKEREEEEKRRKKQEEALRQDWRRKLDASEKRVESEREQAEKKLEQSRREMKREREAWDKEKKDMWERTRQELRQNLEEEKTSHRKLQDRYHKTKILMCSLVALLLLVLLYIVFLSPAYTQTAESMKAA</sequence>
<dbReference type="CDD" id="cd01852">
    <property type="entry name" value="AIG1"/>
    <property type="match status" value="1"/>
</dbReference>
<evidence type="ECO:0000256" key="2">
    <source>
        <dbReference type="ARBA" id="ARBA00022741"/>
    </source>
</evidence>
<dbReference type="Proteomes" id="UP000261600">
    <property type="component" value="Unplaced"/>
</dbReference>
<dbReference type="InterPro" id="IPR006703">
    <property type="entry name" value="G_AIG1"/>
</dbReference>
<keyword evidence="2" id="KW-0547">Nucleotide-binding</keyword>
<keyword evidence="5" id="KW-1133">Transmembrane helix</keyword>
<feature type="domain" description="AIG1-type G" evidence="6">
    <location>
        <begin position="436"/>
        <end position="637"/>
    </location>
</feature>
<dbReference type="Pfam" id="PF04548">
    <property type="entry name" value="AIG1"/>
    <property type="match status" value="3"/>
</dbReference>